<dbReference type="Gene3D" id="1.20.1250.20">
    <property type="entry name" value="MFS general substrate transporter like domains"/>
    <property type="match status" value="2"/>
</dbReference>
<dbReference type="Pfam" id="PF07690">
    <property type="entry name" value="MFS_1"/>
    <property type="match status" value="1"/>
</dbReference>
<feature type="transmembrane region" description="Helical" evidence="5">
    <location>
        <begin position="52"/>
        <end position="72"/>
    </location>
</feature>
<dbReference type="InterPro" id="IPR051337">
    <property type="entry name" value="OPA_Antiporter"/>
</dbReference>
<dbReference type="PANTHER" id="PTHR43826:SF6">
    <property type="entry name" value="GLYCEROL-3-PHOSPHATE TRANSPORTER"/>
    <property type="match status" value="1"/>
</dbReference>
<keyword evidence="4 5" id="KW-0472">Membrane</keyword>
<evidence type="ECO:0000256" key="1">
    <source>
        <dbReference type="ARBA" id="ARBA00004651"/>
    </source>
</evidence>
<feature type="transmembrane region" description="Helical" evidence="5">
    <location>
        <begin position="308"/>
        <end position="325"/>
    </location>
</feature>
<feature type="transmembrane region" description="Helical" evidence="5">
    <location>
        <begin position="172"/>
        <end position="191"/>
    </location>
</feature>
<evidence type="ECO:0000256" key="5">
    <source>
        <dbReference type="SAM" id="Phobius"/>
    </source>
</evidence>
<evidence type="ECO:0000313" key="7">
    <source>
        <dbReference type="EMBL" id="MBD3689918.1"/>
    </source>
</evidence>
<feature type="transmembrane region" description="Helical" evidence="5">
    <location>
        <begin position="364"/>
        <end position="384"/>
    </location>
</feature>
<feature type="transmembrane region" description="Helical" evidence="5">
    <location>
        <begin position="337"/>
        <end position="357"/>
    </location>
</feature>
<feature type="domain" description="Major facilitator superfamily (MFS) profile" evidence="6">
    <location>
        <begin position="18"/>
        <end position="428"/>
    </location>
</feature>
<dbReference type="SUPFAM" id="SSF103473">
    <property type="entry name" value="MFS general substrate transporter"/>
    <property type="match status" value="1"/>
</dbReference>
<evidence type="ECO:0000259" key="6">
    <source>
        <dbReference type="PROSITE" id="PS50850"/>
    </source>
</evidence>
<keyword evidence="8" id="KW-1185">Reference proteome</keyword>
<dbReference type="PIRSF" id="PIRSF002808">
    <property type="entry name" value="Hexose_phosphate_transp"/>
    <property type="match status" value="1"/>
</dbReference>
<dbReference type="EMBL" id="JACRUO010000002">
    <property type="protein sequence ID" value="MBD3689918.1"/>
    <property type="molecule type" value="Genomic_DNA"/>
</dbReference>
<comment type="subcellular location">
    <subcellularLocation>
        <location evidence="1">Cell membrane</location>
        <topology evidence="1">Multi-pass membrane protein</topology>
    </subcellularLocation>
</comment>
<protein>
    <submittedName>
        <fullName evidence="7">MFS transporter</fullName>
    </submittedName>
</protein>
<dbReference type="GO" id="GO:0035435">
    <property type="term" value="P:phosphate ion transmembrane transport"/>
    <property type="evidence" value="ECO:0007669"/>
    <property type="project" value="TreeGrafter"/>
</dbReference>
<evidence type="ECO:0000256" key="2">
    <source>
        <dbReference type="ARBA" id="ARBA00022692"/>
    </source>
</evidence>
<evidence type="ECO:0000256" key="4">
    <source>
        <dbReference type="ARBA" id="ARBA00023136"/>
    </source>
</evidence>
<feature type="transmembrane region" description="Helical" evidence="5">
    <location>
        <begin position="279"/>
        <end position="301"/>
    </location>
</feature>
<dbReference type="PROSITE" id="PS50850">
    <property type="entry name" value="MFS"/>
    <property type="match status" value="1"/>
</dbReference>
<dbReference type="GO" id="GO:0005886">
    <property type="term" value="C:plasma membrane"/>
    <property type="evidence" value="ECO:0007669"/>
    <property type="project" value="UniProtKB-SubCell"/>
</dbReference>
<feature type="transmembrane region" description="Helical" evidence="5">
    <location>
        <begin position="12"/>
        <end position="32"/>
    </location>
</feature>
<accession>A0A8I0KUP3</accession>
<gene>
    <name evidence="7" type="ORF">H8R10_06735</name>
</gene>
<dbReference type="InterPro" id="IPR000849">
    <property type="entry name" value="Sugar_P_transporter"/>
</dbReference>
<comment type="caution">
    <text evidence="7">The sequence shown here is derived from an EMBL/GenBank/DDBJ whole genome shotgun (WGS) entry which is preliminary data.</text>
</comment>
<dbReference type="PANTHER" id="PTHR43826">
    <property type="entry name" value="GLUCOSE-6-PHOSPHATE EXCHANGER SLC37A4"/>
    <property type="match status" value="1"/>
</dbReference>
<dbReference type="RefSeq" id="WP_191072033.1">
    <property type="nucleotide sequence ID" value="NZ_CP060506.1"/>
</dbReference>
<reference evidence="7 8" key="1">
    <citation type="submission" date="2020-08" db="EMBL/GenBank/DDBJ databases">
        <title>Winkia gen. nov., sp. nov., isolated from faeces of the Anser albifrons in China.</title>
        <authorList>
            <person name="Liu Q."/>
        </authorList>
    </citation>
    <scope>NUCLEOTIDE SEQUENCE [LARGE SCALE GENOMIC DNA]</scope>
    <source>
        <strain evidence="7 8">C62</strain>
    </source>
</reference>
<feature type="transmembrane region" description="Helical" evidence="5">
    <location>
        <begin position="404"/>
        <end position="423"/>
    </location>
</feature>
<keyword evidence="3 5" id="KW-1133">Transmembrane helix</keyword>
<organism evidence="7 8">
    <name type="scientific">Nanchangia anserum</name>
    <dbReference type="NCBI Taxonomy" id="2692125"/>
    <lineage>
        <taxon>Bacteria</taxon>
        <taxon>Bacillati</taxon>
        <taxon>Actinomycetota</taxon>
        <taxon>Actinomycetes</taxon>
        <taxon>Actinomycetales</taxon>
        <taxon>Actinomycetaceae</taxon>
        <taxon>Nanchangia</taxon>
    </lineage>
</organism>
<evidence type="ECO:0000313" key="8">
    <source>
        <dbReference type="Proteomes" id="UP000627538"/>
    </source>
</evidence>
<dbReference type="InterPro" id="IPR036259">
    <property type="entry name" value="MFS_trans_sf"/>
</dbReference>
<feature type="transmembrane region" description="Helical" evidence="5">
    <location>
        <begin position="143"/>
        <end position="166"/>
    </location>
</feature>
<feature type="transmembrane region" description="Helical" evidence="5">
    <location>
        <begin position="241"/>
        <end position="259"/>
    </location>
</feature>
<sequence>MSAHPETFRRFLYRQKVILGVAFVGYVCAYLVRNNFKIMSKDMIDAYGWDKMNVAVLLTCFTVTYGLGKFVMGMLADRMSLRHLFGGALALAALLCILMGVTSSFVIIAILLIAVGLIQGALAPSSQAMIANYFPNRTRGSAIAGWNVSQNVGSALLPLFIGGIGVIAPGNIALTFILPGIFVLILAFFVWKLGGDNPESEGLGSLRDLYGEEGEPNVGEDSSTELPYWTLIGRYVFGNPGILLVGFINAALYFVRFGVEDWMPIYLSEEAGFAQHHYLTAVSVLEWVAVPGSFFFAWLAVKFPNKMTFIGAIGLFVMAGLIFYYETLEYTGTSSYITLLVVSGLLGTLIYGPQLIVNILTLNFVPLKVAGTALGFVGLMAYLLGNLGANWLMPILADHSSWTTSYMVVAVLSALSGVGYLVLARRERRVVAV</sequence>
<evidence type="ECO:0000256" key="3">
    <source>
        <dbReference type="ARBA" id="ARBA00022989"/>
    </source>
</evidence>
<keyword evidence="2 5" id="KW-0812">Transmembrane</keyword>
<dbReference type="InterPro" id="IPR011701">
    <property type="entry name" value="MFS"/>
</dbReference>
<dbReference type="Proteomes" id="UP000627538">
    <property type="component" value="Unassembled WGS sequence"/>
</dbReference>
<dbReference type="GO" id="GO:0061513">
    <property type="term" value="F:glucose 6-phosphate:phosphate antiporter activity"/>
    <property type="evidence" value="ECO:0007669"/>
    <property type="project" value="TreeGrafter"/>
</dbReference>
<dbReference type="AlphaFoldDB" id="A0A8I0KUP3"/>
<name>A0A8I0KUP3_9ACTO</name>
<proteinExistence type="predicted"/>
<dbReference type="InterPro" id="IPR020846">
    <property type="entry name" value="MFS_dom"/>
</dbReference>